<dbReference type="Gramene" id="KOM38356">
    <property type="protein sequence ID" value="KOM38356"/>
    <property type="gene ID" value="LR48_Vigan03g173800"/>
</dbReference>
<evidence type="ECO:0000313" key="3">
    <source>
        <dbReference type="Proteomes" id="UP000053144"/>
    </source>
</evidence>
<protein>
    <submittedName>
        <fullName evidence="2">Uncharacterized protein</fullName>
    </submittedName>
</protein>
<evidence type="ECO:0000313" key="2">
    <source>
        <dbReference type="EMBL" id="KOM38356.1"/>
    </source>
</evidence>
<feature type="compositionally biased region" description="Basic and acidic residues" evidence="1">
    <location>
        <begin position="11"/>
        <end position="20"/>
    </location>
</feature>
<sequence length="157" mass="17785">MMLEKLLPPKSRNDRLDKFPMELESSPLSRHRRVLKESGDFAVVEESPIDIHPAVKSTIESAFCMRENRNATTPTKGLHHRRGGFPLASQSRSPQHYRSPAASPLGFFSVVIAQPAIRKQRAPMASIDTIRRFPVNTTLGGRKLEGVDWGWRRSRSR</sequence>
<feature type="region of interest" description="Disordered" evidence="1">
    <location>
        <begin position="1"/>
        <end position="20"/>
    </location>
</feature>
<accession>A0A0L9U6F9</accession>
<proteinExistence type="predicted"/>
<evidence type="ECO:0000256" key="1">
    <source>
        <dbReference type="SAM" id="MobiDB-lite"/>
    </source>
</evidence>
<dbReference type="Proteomes" id="UP000053144">
    <property type="component" value="Chromosome 3"/>
</dbReference>
<organism evidence="2 3">
    <name type="scientific">Phaseolus angularis</name>
    <name type="common">Azuki bean</name>
    <name type="synonym">Vigna angularis</name>
    <dbReference type="NCBI Taxonomy" id="3914"/>
    <lineage>
        <taxon>Eukaryota</taxon>
        <taxon>Viridiplantae</taxon>
        <taxon>Streptophyta</taxon>
        <taxon>Embryophyta</taxon>
        <taxon>Tracheophyta</taxon>
        <taxon>Spermatophyta</taxon>
        <taxon>Magnoliopsida</taxon>
        <taxon>eudicotyledons</taxon>
        <taxon>Gunneridae</taxon>
        <taxon>Pentapetalae</taxon>
        <taxon>rosids</taxon>
        <taxon>fabids</taxon>
        <taxon>Fabales</taxon>
        <taxon>Fabaceae</taxon>
        <taxon>Papilionoideae</taxon>
        <taxon>50 kb inversion clade</taxon>
        <taxon>NPAAA clade</taxon>
        <taxon>indigoferoid/millettioid clade</taxon>
        <taxon>Phaseoleae</taxon>
        <taxon>Vigna</taxon>
    </lineage>
</organism>
<gene>
    <name evidence="2" type="ORF">LR48_Vigan03g173800</name>
</gene>
<reference evidence="3" key="1">
    <citation type="journal article" date="2015" name="Proc. Natl. Acad. Sci. U.S.A.">
        <title>Genome sequencing of adzuki bean (Vigna angularis) provides insight into high starch and low fat accumulation and domestication.</title>
        <authorList>
            <person name="Yang K."/>
            <person name="Tian Z."/>
            <person name="Chen C."/>
            <person name="Luo L."/>
            <person name="Zhao B."/>
            <person name="Wang Z."/>
            <person name="Yu L."/>
            <person name="Li Y."/>
            <person name="Sun Y."/>
            <person name="Li W."/>
            <person name="Chen Y."/>
            <person name="Li Y."/>
            <person name="Zhang Y."/>
            <person name="Ai D."/>
            <person name="Zhao J."/>
            <person name="Shang C."/>
            <person name="Ma Y."/>
            <person name="Wu B."/>
            <person name="Wang M."/>
            <person name="Gao L."/>
            <person name="Sun D."/>
            <person name="Zhang P."/>
            <person name="Guo F."/>
            <person name="Wang W."/>
            <person name="Li Y."/>
            <person name="Wang J."/>
            <person name="Varshney R.K."/>
            <person name="Wang J."/>
            <person name="Ling H.Q."/>
            <person name="Wan P."/>
        </authorList>
    </citation>
    <scope>NUCLEOTIDE SEQUENCE</scope>
    <source>
        <strain evidence="3">cv. Jingnong 6</strain>
    </source>
</reference>
<dbReference type="EMBL" id="CM003373">
    <property type="protein sequence ID" value="KOM38356.1"/>
    <property type="molecule type" value="Genomic_DNA"/>
</dbReference>
<name>A0A0L9U6F9_PHAAN</name>
<dbReference type="AlphaFoldDB" id="A0A0L9U6F9"/>